<name>A0A2M4D6A4_ANODA</name>
<proteinExistence type="predicted"/>
<sequence length="90" mass="9995">MATMVAIRMMCVRCFAAGLVCSHLSNAIAWPRASHRARVISASLCVTVRACVKSLFQCIPSTHSINLRSVRWDDSECSGYFSSSSIRRRL</sequence>
<keyword evidence="1" id="KW-0732">Signal</keyword>
<feature type="chain" id="PRO_5014811607" evidence="1">
    <location>
        <begin position="17"/>
        <end position="90"/>
    </location>
</feature>
<accession>A0A2M4D6A4</accession>
<organism evidence="2">
    <name type="scientific">Anopheles darlingi</name>
    <name type="common">Mosquito</name>
    <dbReference type="NCBI Taxonomy" id="43151"/>
    <lineage>
        <taxon>Eukaryota</taxon>
        <taxon>Metazoa</taxon>
        <taxon>Ecdysozoa</taxon>
        <taxon>Arthropoda</taxon>
        <taxon>Hexapoda</taxon>
        <taxon>Insecta</taxon>
        <taxon>Pterygota</taxon>
        <taxon>Neoptera</taxon>
        <taxon>Endopterygota</taxon>
        <taxon>Diptera</taxon>
        <taxon>Nematocera</taxon>
        <taxon>Culicoidea</taxon>
        <taxon>Culicidae</taxon>
        <taxon>Anophelinae</taxon>
        <taxon>Anopheles</taxon>
    </lineage>
</organism>
<evidence type="ECO:0000313" key="2">
    <source>
        <dbReference type="EMBL" id="MBW73110.1"/>
    </source>
</evidence>
<reference evidence="2" key="1">
    <citation type="submission" date="2018-01" db="EMBL/GenBank/DDBJ databases">
        <title>An insight into the sialome of Amazonian anophelines.</title>
        <authorList>
            <person name="Ribeiro J.M."/>
            <person name="Scarpassa V."/>
            <person name="Calvo E."/>
        </authorList>
    </citation>
    <scope>NUCLEOTIDE SEQUENCE</scope>
</reference>
<protein>
    <submittedName>
        <fullName evidence="2">Putative secreted protein</fullName>
    </submittedName>
</protein>
<dbReference type="EMBL" id="GGFL01008932">
    <property type="protein sequence ID" value="MBW73110.1"/>
    <property type="molecule type" value="Transcribed_RNA"/>
</dbReference>
<dbReference type="AlphaFoldDB" id="A0A2M4D6A4"/>
<evidence type="ECO:0000256" key="1">
    <source>
        <dbReference type="SAM" id="SignalP"/>
    </source>
</evidence>
<feature type="signal peptide" evidence="1">
    <location>
        <begin position="1"/>
        <end position="16"/>
    </location>
</feature>